<dbReference type="EMBL" id="MU004353">
    <property type="protein sequence ID" value="KAF2655177.1"/>
    <property type="molecule type" value="Genomic_DNA"/>
</dbReference>
<name>A0A6A6T797_9PLEO</name>
<evidence type="ECO:0000313" key="3">
    <source>
        <dbReference type="Proteomes" id="UP000799324"/>
    </source>
</evidence>
<gene>
    <name evidence="2" type="ORF">K491DRAFT_679133</name>
</gene>
<sequence length="249" mass="29046">MEQKRKAGTEPNTEMTMQGNIKDGGQKRQRRAPNSPDKCPRLPPEIWKRILEYYFNFPKEIHSKRWPWFKSMRVDKLLHHDTMFLGSMALEAVYSNTTIVVEPIRNTYAVSILRTGNQLGIVYPSAAARHWVRRLEFRFNIESKLQDEKNQGDWLSKLASGALGFQKLKLLRFDIEQRSRSYQRGGTLDFLRDIHSYLGRQLQFKTAVLEITVGHKCRSTHVHSPKAFNLCCDLHTEEIELISDMIGRQ</sequence>
<dbReference type="AlphaFoldDB" id="A0A6A6T797"/>
<protein>
    <submittedName>
        <fullName evidence="2">Uncharacterized protein</fullName>
    </submittedName>
</protein>
<keyword evidence="3" id="KW-1185">Reference proteome</keyword>
<proteinExistence type="predicted"/>
<accession>A0A6A6T797</accession>
<dbReference type="Proteomes" id="UP000799324">
    <property type="component" value="Unassembled WGS sequence"/>
</dbReference>
<organism evidence="2 3">
    <name type="scientific">Lophiostoma macrostomum CBS 122681</name>
    <dbReference type="NCBI Taxonomy" id="1314788"/>
    <lineage>
        <taxon>Eukaryota</taxon>
        <taxon>Fungi</taxon>
        <taxon>Dikarya</taxon>
        <taxon>Ascomycota</taxon>
        <taxon>Pezizomycotina</taxon>
        <taxon>Dothideomycetes</taxon>
        <taxon>Pleosporomycetidae</taxon>
        <taxon>Pleosporales</taxon>
        <taxon>Lophiostomataceae</taxon>
        <taxon>Lophiostoma</taxon>
    </lineage>
</organism>
<feature type="region of interest" description="Disordered" evidence="1">
    <location>
        <begin position="1"/>
        <end position="41"/>
    </location>
</feature>
<feature type="compositionally biased region" description="Polar residues" evidence="1">
    <location>
        <begin position="10"/>
        <end position="19"/>
    </location>
</feature>
<evidence type="ECO:0000313" key="2">
    <source>
        <dbReference type="EMBL" id="KAF2655177.1"/>
    </source>
</evidence>
<reference evidence="2" key="1">
    <citation type="journal article" date="2020" name="Stud. Mycol.">
        <title>101 Dothideomycetes genomes: a test case for predicting lifestyles and emergence of pathogens.</title>
        <authorList>
            <person name="Haridas S."/>
            <person name="Albert R."/>
            <person name="Binder M."/>
            <person name="Bloem J."/>
            <person name="Labutti K."/>
            <person name="Salamov A."/>
            <person name="Andreopoulos B."/>
            <person name="Baker S."/>
            <person name="Barry K."/>
            <person name="Bills G."/>
            <person name="Bluhm B."/>
            <person name="Cannon C."/>
            <person name="Castanera R."/>
            <person name="Culley D."/>
            <person name="Daum C."/>
            <person name="Ezra D."/>
            <person name="Gonzalez J."/>
            <person name="Henrissat B."/>
            <person name="Kuo A."/>
            <person name="Liang C."/>
            <person name="Lipzen A."/>
            <person name="Lutzoni F."/>
            <person name="Magnuson J."/>
            <person name="Mondo S."/>
            <person name="Nolan M."/>
            <person name="Ohm R."/>
            <person name="Pangilinan J."/>
            <person name="Park H.-J."/>
            <person name="Ramirez L."/>
            <person name="Alfaro M."/>
            <person name="Sun H."/>
            <person name="Tritt A."/>
            <person name="Yoshinaga Y."/>
            <person name="Zwiers L.-H."/>
            <person name="Turgeon B."/>
            <person name="Goodwin S."/>
            <person name="Spatafora J."/>
            <person name="Crous P."/>
            <person name="Grigoriev I."/>
        </authorList>
    </citation>
    <scope>NUCLEOTIDE SEQUENCE</scope>
    <source>
        <strain evidence="2">CBS 122681</strain>
    </source>
</reference>
<evidence type="ECO:0000256" key="1">
    <source>
        <dbReference type="SAM" id="MobiDB-lite"/>
    </source>
</evidence>